<dbReference type="Proteomes" id="UP000323886">
    <property type="component" value="Unassembled WGS sequence"/>
</dbReference>
<dbReference type="EMBL" id="VWPL01000004">
    <property type="protein sequence ID" value="KAA5602884.1"/>
    <property type="molecule type" value="Genomic_DNA"/>
</dbReference>
<dbReference type="AlphaFoldDB" id="A0A5M6I3U3"/>
<dbReference type="Gene3D" id="3.40.1440.10">
    <property type="entry name" value="GIY-YIG endonuclease"/>
    <property type="match status" value="1"/>
</dbReference>
<gene>
    <name evidence="2" type="ORF">F1193_03350</name>
</gene>
<proteinExistence type="predicted"/>
<reference evidence="2 3" key="1">
    <citation type="submission" date="2019-09" db="EMBL/GenBank/DDBJ databases">
        <title>Draft Whole-Genome sequence of Blastochloris sulfoviridis DSM 729.</title>
        <authorList>
            <person name="Meyer T.E."/>
            <person name="Kyndt J.A."/>
        </authorList>
    </citation>
    <scope>NUCLEOTIDE SEQUENCE [LARGE SCALE GENOMIC DNA]</scope>
    <source>
        <strain evidence="2 3">DSM 729</strain>
    </source>
</reference>
<feature type="domain" description="GIY-YIG" evidence="1">
    <location>
        <begin position="43"/>
        <end position="120"/>
    </location>
</feature>
<organism evidence="2 3">
    <name type="scientific">Blastochloris sulfoviridis</name>
    <dbReference type="NCBI Taxonomy" id="50712"/>
    <lineage>
        <taxon>Bacteria</taxon>
        <taxon>Pseudomonadati</taxon>
        <taxon>Pseudomonadota</taxon>
        <taxon>Alphaproteobacteria</taxon>
        <taxon>Hyphomicrobiales</taxon>
        <taxon>Blastochloridaceae</taxon>
        <taxon>Blastochloris</taxon>
    </lineage>
</organism>
<keyword evidence="3" id="KW-1185">Reference proteome</keyword>
<evidence type="ECO:0000259" key="1">
    <source>
        <dbReference type="PROSITE" id="PS50164"/>
    </source>
</evidence>
<evidence type="ECO:0000313" key="2">
    <source>
        <dbReference type="EMBL" id="KAA5602884.1"/>
    </source>
</evidence>
<comment type="caution">
    <text evidence="2">The sequence shown here is derived from an EMBL/GenBank/DDBJ whole genome shotgun (WGS) entry which is preliminary data.</text>
</comment>
<name>A0A5M6I3U3_9HYPH</name>
<dbReference type="InterPro" id="IPR035901">
    <property type="entry name" value="GIY-YIG_endonuc_sf"/>
</dbReference>
<dbReference type="PROSITE" id="PS50164">
    <property type="entry name" value="GIY_YIG"/>
    <property type="match status" value="1"/>
</dbReference>
<evidence type="ECO:0000313" key="3">
    <source>
        <dbReference type="Proteomes" id="UP000323886"/>
    </source>
</evidence>
<dbReference type="RefSeq" id="WP_150096254.1">
    <property type="nucleotide sequence ID" value="NZ_VWPL01000004.1"/>
</dbReference>
<accession>A0A5M6I3U3</accession>
<dbReference type="InterPro" id="IPR000305">
    <property type="entry name" value="GIY-YIG_endonuc"/>
</dbReference>
<sequence length="131" mass="14839">MKDGEFLLGVVAKYCNEFRHPALMSFGVFHHTIKSWRGTSESYKSGCYVYFSEDYKPLYIGKASFAKSIGDRLFAHDHRLPMSWWRENAASVTLITVANAFEAPSFEEFLIEQLRPAGNKVGAILKPNPSN</sequence>
<dbReference type="SUPFAM" id="SSF82771">
    <property type="entry name" value="GIY-YIG endonuclease"/>
    <property type="match status" value="1"/>
</dbReference>
<dbReference type="OrthoDB" id="9803913at2"/>
<protein>
    <recommendedName>
        <fullName evidence="1">GIY-YIG domain-containing protein</fullName>
    </recommendedName>
</protein>